<gene>
    <name evidence="3" type="ORF">UPYG_G00047260</name>
</gene>
<protein>
    <recommendedName>
        <fullName evidence="5">Sodium channel and clathrin linker 1</fullName>
    </recommendedName>
</protein>
<name>A0ABD0XR84_UMBPY</name>
<feature type="region of interest" description="Disordered" evidence="2">
    <location>
        <begin position="276"/>
        <end position="298"/>
    </location>
</feature>
<dbReference type="PANTHER" id="PTHR35970:SF1">
    <property type="entry name" value="SODIUM CHANNEL AND CLATHRIN LINKER 1"/>
    <property type="match status" value="1"/>
</dbReference>
<dbReference type="AlphaFoldDB" id="A0ABD0XR84"/>
<dbReference type="EMBL" id="JAGEUA010000001">
    <property type="protein sequence ID" value="KAL1023854.1"/>
    <property type="molecule type" value="Genomic_DNA"/>
</dbReference>
<evidence type="ECO:0000256" key="1">
    <source>
        <dbReference type="SAM" id="Coils"/>
    </source>
</evidence>
<dbReference type="PANTHER" id="PTHR35970">
    <property type="entry name" value="SODIUM CHANNEL AND CLATHRIN LINKER 1"/>
    <property type="match status" value="1"/>
</dbReference>
<sequence>MSAAKQSQLATPGNPDSYQIDCKMSTEVYFQRDQDQRLNSALSHYQDGERSHTTSGGQGEDAGQTETPAPWLSDRSIMAPLIAEYDRHMDEMTEQLQRYQMQMSDVKLKLDRVVKENERLHSELRESVERQLQALPGWTGPEEDALGDEGVIKNLQEQIQLSVQERDQAMEMWQTASQELEQIQQLYQRTTSDGQLHVAERQRLKDQLVQFQQHIQKLQVTNQTLESTNQQFLKTVTEQSSEMEELRNQLRQAKADLRTATAKVEEMTKLLQSVQSQIQRREEDAAEAQRREAASDGRLHHLQSALSQLEARLKAASQEAESVRREQTAWERQVGELQSRCASVEEERYEALSKVRDSIQVADEASLQKDQALLRERQRTEELEKMKEAIRRLIQDAAVCTGKEVAKVRKQCNTQISRMAEELSALQLECADKGSQIERSLREKKAVEEELEKVYKEGRGEPEYRKIEALHQRCLNAERMKEDVHITLQSTQNKMKKMEMDYSEELLRCQEEVMRLQGSLSAAREDCSGVSEERLQLQQENSQLRKEMEELRKASVLAQRRAKQQVSQMEQECCLKEQALEARLRELEDNSRTSSADLTRLLSAQQKTSKRWKEEARNLTHAFETKLASLKVELKRQKQRCHELEIQLETDHETILEYERQMAEFQEKNSRLQRRLTQAEQRATTVSQQLSVMTSQRRKTASMADLESL</sequence>
<evidence type="ECO:0008006" key="5">
    <source>
        <dbReference type="Google" id="ProtNLM"/>
    </source>
</evidence>
<accession>A0ABD0XR84</accession>
<keyword evidence="1" id="KW-0175">Coiled coil</keyword>
<dbReference type="InterPro" id="IPR038911">
    <property type="entry name" value="SCLT1"/>
</dbReference>
<proteinExistence type="predicted"/>
<feature type="region of interest" description="Disordered" evidence="2">
    <location>
        <begin position="1"/>
        <end position="20"/>
    </location>
</feature>
<dbReference type="Proteomes" id="UP001557470">
    <property type="component" value="Unassembled WGS sequence"/>
</dbReference>
<feature type="compositionally biased region" description="Basic and acidic residues" evidence="2">
    <location>
        <begin position="279"/>
        <end position="298"/>
    </location>
</feature>
<feature type="coiled-coil region" evidence="1">
    <location>
        <begin position="82"/>
        <end position="172"/>
    </location>
</feature>
<evidence type="ECO:0000313" key="4">
    <source>
        <dbReference type="Proteomes" id="UP001557470"/>
    </source>
</evidence>
<evidence type="ECO:0000313" key="3">
    <source>
        <dbReference type="EMBL" id="KAL1023854.1"/>
    </source>
</evidence>
<feature type="region of interest" description="Disordered" evidence="2">
    <location>
        <begin position="676"/>
        <end position="709"/>
    </location>
</feature>
<evidence type="ECO:0000256" key="2">
    <source>
        <dbReference type="SAM" id="MobiDB-lite"/>
    </source>
</evidence>
<feature type="coiled-coil region" evidence="1">
    <location>
        <begin position="520"/>
        <end position="597"/>
    </location>
</feature>
<organism evidence="3 4">
    <name type="scientific">Umbra pygmaea</name>
    <name type="common">Eastern mudminnow</name>
    <dbReference type="NCBI Taxonomy" id="75934"/>
    <lineage>
        <taxon>Eukaryota</taxon>
        <taxon>Metazoa</taxon>
        <taxon>Chordata</taxon>
        <taxon>Craniata</taxon>
        <taxon>Vertebrata</taxon>
        <taxon>Euteleostomi</taxon>
        <taxon>Actinopterygii</taxon>
        <taxon>Neopterygii</taxon>
        <taxon>Teleostei</taxon>
        <taxon>Protacanthopterygii</taxon>
        <taxon>Esociformes</taxon>
        <taxon>Umbridae</taxon>
        <taxon>Umbra</taxon>
    </lineage>
</organism>
<keyword evidence="4" id="KW-1185">Reference proteome</keyword>
<reference evidence="3 4" key="1">
    <citation type="submission" date="2024-06" db="EMBL/GenBank/DDBJ databases">
        <authorList>
            <person name="Pan Q."/>
            <person name="Wen M."/>
            <person name="Jouanno E."/>
            <person name="Zahm M."/>
            <person name="Klopp C."/>
            <person name="Cabau C."/>
            <person name="Louis A."/>
            <person name="Berthelot C."/>
            <person name="Parey E."/>
            <person name="Roest Crollius H."/>
            <person name="Montfort J."/>
            <person name="Robinson-Rechavi M."/>
            <person name="Bouchez O."/>
            <person name="Lampietro C."/>
            <person name="Lopez Roques C."/>
            <person name="Donnadieu C."/>
            <person name="Postlethwait J."/>
            <person name="Bobe J."/>
            <person name="Verreycken H."/>
            <person name="Guiguen Y."/>
        </authorList>
    </citation>
    <scope>NUCLEOTIDE SEQUENCE [LARGE SCALE GENOMIC DNA]</scope>
    <source>
        <strain evidence="3">Up_M1</strain>
        <tissue evidence="3">Testis</tissue>
    </source>
</reference>
<comment type="caution">
    <text evidence="3">The sequence shown here is derived from an EMBL/GenBank/DDBJ whole genome shotgun (WGS) entry which is preliminary data.</text>
</comment>
<feature type="compositionally biased region" description="Polar residues" evidence="2">
    <location>
        <begin position="1"/>
        <end position="17"/>
    </location>
</feature>
<feature type="region of interest" description="Disordered" evidence="2">
    <location>
        <begin position="35"/>
        <end position="74"/>
    </location>
</feature>
<feature type="coiled-coil region" evidence="1">
    <location>
        <begin position="376"/>
        <end position="457"/>
    </location>
</feature>
<feature type="compositionally biased region" description="Polar residues" evidence="2">
    <location>
        <begin position="676"/>
        <end position="695"/>
    </location>
</feature>